<accession>A0AAR2LHS6</accession>
<keyword evidence="3 5" id="KW-0255">Endonuclease</keyword>
<reference evidence="7" key="2">
    <citation type="submission" date="2025-08" db="UniProtKB">
        <authorList>
            <consortium name="Ensembl"/>
        </authorList>
    </citation>
    <scope>IDENTIFICATION</scope>
</reference>
<dbReference type="GO" id="GO:0004519">
    <property type="term" value="F:endonuclease activity"/>
    <property type="evidence" value="ECO:0007669"/>
    <property type="project" value="UniProtKB-KW"/>
</dbReference>
<dbReference type="GO" id="GO:0004540">
    <property type="term" value="F:RNA nuclease activity"/>
    <property type="evidence" value="ECO:0007669"/>
    <property type="project" value="TreeGrafter"/>
</dbReference>
<keyword evidence="4 5" id="KW-0378">Hydrolase</keyword>
<evidence type="ECO:0000256" key="1">
    <source>
        <dbReference type="ARBA" id="ARBA00005600"/>
    </source>
</evidence>
<dbReference type="GO" id="GO:0003676">
    <property type="term" value="F:nucleic acid binding"/>
    <property type="evidence" value="ECO:0007669"/>
    <property type="project" value="InterPro"/>
</dbReference>
<dbReference type="Pfam" id="PF00074">
    <property type="entry name" value="RnaseA"/>
    <property type="match status" value="1"/>
</dbReference>
<dbReference type="AlphaFoldDB" id="A0AAR2LHS6"/>
<evidence type="ECO:0000313" key="7">
    <source>
        <dbReference type="Ensembl" id="ENSPNAP00000074299.1"/>
    </source>
</evidence>
<keyword evidence="5" id="KW-0732">Signal</keyword>
<dbReference type="PANTHER" id="PTHR11437">
    <property type="entry name" value="RIBONUCLEASE"/>
    <property type="match status" value="1"/>
</dbReference>
<sequence length="145" mass="16483">MKVHQFAVGFLVALCATLPSSVRLQETLHEHFLRHHVIRSMAPNQCTEKISSLNIYEHKGRCKPTNTFILATADDVNAVCTTAGRNVRENIFESNNPFNVIDCTLEQETEPRKCVYNDNEHVVPPQPRRITVRCEKGVPVHYADN</sequence>
<reference evidence="7" key="3">
    <citation type="submission" date="2025-09" db="UniProtKB">
        <authorList>
            <consortium name="Ensembl"/>
        </authorList>
    </citation>
    <scope>IDENTIFICATION</scope>
</reference>
<dbReference type="Ensembl" id="ENSPNAT00000055983.1">
    <property type="protein sequence ID" value="ENSPNAP00000074299.1"/>
    <property type="gene ID" value="ENSPNAG00000033111.1"/>
</dbReference>
<dbReference type="GeneTree" id="ENSGT01120000277639"/>
<evidence type="ECO:0000256" key="3">
    <source>
        <dbReference type="ARBA" id="ARBA00022759"/>
    </source>
</evidence>
<dbReference type="SMART" id="SM00092">
    <property type="entry name" value="RNAse_Pc"/>
    <property type="match status" value="1"/>
</dbReference>
<dbReference type="GO" id="GO:0050830">
    <property type="term" value="P:defense response to Gram-positive bacterium"/>
    <property type="evidence" value="ECO:0007669"/>
    <property type="project" value="TreeGrafter"/>
</dbReference>
<dbReference type="SUPFAM" id="SSF54076">
    <property type="entry name" value="RNase A-like"/>
    <property type="match status" value="1"/>
</dbReference>
<dbReference type="InterPro" id="IPR023412">
    <property type="entry name" value="RNaseA_domain"/>
</dbReference>
<keyword evidence="2 5" id="KW-0540">Nuclease</keyword>
<evidence type="ECO:0000313" key="8">
    <source>
        <dbReference type="Proteomes" id="UP001501920"/>
    </source>
</evidence>
<feature type="chain" id="PRO_5043112519" description="Ribonuclease A-domain domain-containing protein" evidence="5">
    <location>
        <begin position="25"/>
        <end position="145"/>
    </location>
</feature>
<evidence type="ECO:0000256" key="5">
    <source>
        <dbReference type="RuleBase" id="RU000651"/>
    </source>
</evidence>
<name>A0AAR2LHS6_PYGNA</name>
<dbReference type="GO" id="GO:0016787">
    <property type="term" value="F:hydrolase activity"/>
    <property type="evidence" value="ECO:0007669"/>
    <property type="project" value="UniProtKB-KW"/>
</dbReference>
<proteinExistence type="inferred from homology"/>
<dbReference type="PROSITE" id="PS00127">
    <property type="entry name" value="RNASE_PANCREATIC"/>
    <property type="match status" value="1"/>
</dbReference>
<dbReference type="Proteomes" id="UP001501920">
    <property type="component" value="Chromosome 23"/>
</dbReference>
<dbReference type="InterPro" id="IPR001427">
    <property type="entry name" value="RNaseA"/>
</dbReference>
<dbReference type="Gene3D" id="3.10.130.10">
    <property type="entry name" value="Ribonuclease A-like domain"/>
    <property type="match status" value="1"/>
</dbReference>
<comment type="similarity">
    <text evidence="1 5">Belongs to the pancreatic ribonuclease family.</text>
</comment>
<evidence type="ECO:0000259" key="6">
    <source>
        <dbReference type="SMART" id="SM00092"/>
    </source>
</evidence>
<feature type="domain" description="Ribonuclease A-domain" evidence="6">
    <location>
        <begin position="25"/>
        <end position="145"/>
    </location>
</feature>
<evidence type="ECO:0000256" key="2">
    <source>
        <dbReference type="ARBA" id="ARBA00022722"/>
    </source>
</evidence>
<dbReference type="InterPro" id="IPR023411">
    <property type="entry name" value="RNaseA_AS"/>
</dbReference>
<dbReference type="InterPro" id="IPR036816">
    <property type="entry name" value="RNaseA-like_dom_sf"/>
</dbReference>
<keyword evidence="8" id="KW-1185">Reference proteome</keyword>
<reference evidence="7 8" key="1">
    <citation type="submission" date="2020-10" db="EMBL/GenBank/DDBJ databases">
        <title>Pygocentrus nattereri (red-bellied piranha) genome, fPygNat1, primary haplotype.</title>
        <authorList>
            <person name="Myers G."/>
            <person name="Meyer A."/>
            <person name="Karagic N."/>
            <person name="Pippel M."/>
            <person name="Winkler S."/>
            <person name="Tracey A."/>
            <person name="Wood J."/>
            <person name="Formenti G."/>
            <person name="Howe K."/>
            <person name="Fedrigo O."/>
            <person name="Jarvis E.D."/>
        </authorList>
    </citation>
    <scope>NUCLEOTIDE SEQUENCE [LARGE SCALE GENOMIC DNA]</scope>
</reference>
<organism evidence="7 8">
    <name type="scientific">Pygocentrus nattereri</name>
    <name type="common">Red-bellied piranha</name>
    <dbReference type="NCBI Taxonomy" id="42514"/>
    <lineage>
        <taxon>Eukaryota</taxon>
        <taxon>Metazoa</taxon>
        <taxon>Chordata</taxon>
        <taxon>Craniata</taxon>
        <taxon>Vertebrata</taxon>
        <taxon>Euteleostomi</taxon>
        <taxon>Actinopterygii</taxon>
        <taxon>Neopterygii</taxon>
        <taxon>Teleostei</taxon>
        <taxon>Ostariophysi</taxon>
        <taxon>Characiformes</taxon>
        <taxon>Characoidei</taxon>
        <taxon>Pygocentrus</taxon>
    </lineage>
</organism>
<protein>
    <recommendedName>
        <fullName evidence="6">Ribonuclease A-domain domain-containing protein</fullName>
    </recommendedName>
</protein>
<feature type="signal peptide" evidence="5">
    <location>
        <begin position="1"/>
        <end position="24"/>
    </location>
</feature>
<evidence type="ECO:0000256" key="4">
    <source>
        <dbReference type="ARBA" id="ARBA00022801"/>
    </source>
</evidence>
<dbReference type="CDD" id="cd06265">
    <property type="entry name" value="RNase_A_canonical"/>
    <property type="match status" value="1"/>
</dbReference>